<dbReference type="SUPFAM" id="SSF51445">
    <property type="entry name" value="(Trans)glycosidases"/>
    <property type="match status" value="1"/>
</dbReference>
<dbReference type="EMBL" id="RQGC01000001">
    <property type="protein sequence ID" value="TGL43662.1"/>
    <property type="molecule type" value="Genomic_DNA"/>
</dbReference>
<evidence type="ECO:0000313" key="7">
    <source>
        <dbReference type="EMBL" id="TGL43662.1"/>
    </source>
</evidence>
<name>A0A5F1ZXR5_9LEPT</name>
<dbReference type="SUPFAM" id="SSF81296">
    <property type="entry name" value="E set domains"/>
    <property type="match status" value="1"/>
</dbReference>
<dbReference type="SUPFAM" id="SSF51011">
    <property type="entry name" value="Glycosyl hydrolase domain"/>
    <property type="match status" value="1"/>
</dbReference>
<dbReference type="NCBIfam" id="TIGR02100">
    <property type="entry name" value="glgX_debranch"/>
    <property type="match status" value="1"/>
</dbReference>
<dbReference type="InterPro" id="IPR014756">
    <property type="entry name" value="Ig_E-set"/>
</dbReference>
<keyword evidence="2" id="KW-0378">Hydrolase</keyword>
<evidence type="ECO:0000256" key="4">
    <source>
        <dbReference type="SAM" id="MobiDB-lite"/>
    </source>
</evidence>
<dbReference type="InterPro" id="IPR013783">
    <property type="entry name" value="Ig-like_fold"/>
</dbReference>
<dbReference type="Gene3D" id="2.60.40.1180">
    <property type="entry name" value="Golgi alpha-mannosidase II"/>
    <property type="match status" value="1"/>
</dbReference>
<evidence type="ECO:0000256" key="1">
    <source>
        <dbReference type="ARBA" id="ARBA00008061"/>
    </source>
</evidence>
<dbReference type="InterPro" id="IPR044505">
    <property type="entry name" value="GlgX_Isoamylase_N_E_set"/>
</dbReference>
<evidence type="ECO:0000313" key="8">
    <source>
        <dbReference type="Proteomes" id="UP000297273"/>
    </source>
</evidence>
<dbReference type="OrthoDB" id="9761875at2"/>
<sequence length="721" mass="82881">MGMDPQTPLPSHLRMSLETGSPEPLGASWDGNGVNFSIDSPNATKVEICLFEEADSKEETERFTLEAKTGSVWHGYLRGLGPGSIYGYRVYGPYDPKNGHRFNPNKIVLDPYAREIARLPQIDTLSYSYPRDDIKSKFPEEAILQMDERDNSSVAPLARIPTGLSFEWIGDTRPKIPWEETVLYEAHVKGMTIHHPKVPAELRGTFLGLSCEPVLEHIQKLGVTTVELLPIFQSFPSARLFSAGLTDFWGYNTLSFFSPDLRFARKGKEKEALDDFKRMVQSFHSAGLEILLDVVYNHSCEEDLYGPNLTLRGVDNASYYLLKSNDLMHYVNSSGCGNTLNIHNDITKNLIVDSLRYWAQETHIDGFRFDLAASLLGSEEDKREGKDLITILRKDPVLSDLKLIAEPWDIERYEKGSFPSPWREWDDRFRDSERRFWMGTSGETNFLTEFLSFDARSTLGKSPERNIQYVTCHDGFTLEDLVSYNSKHNEANLENNKDGNDRNYSWNCGEEGKSFNIEVLRLREKQKRNLIVSLALANGIPMLLSGDEFSRTQNGNNNAYCQDNESNYLSWDPSSHERHFFSFLTFLLNYRRTNPTLRTARKVFGQKEEIDLTEKWFDVNGNEIHPNLLEGLPFRFFSRFLEIKSEKEEAYRNGILVLINREDEPFTYSIPTYFQNHSFKKILDTSEEIPFVPSNCYSMVHYPMQARSVCILETHLRAQEG</sequence>
<dbReference type="InterPro" id="IPR017853">
    <property type="entry name" value="GH"/>
</dbReference>
<dbReference type="GO" id="GO:0004135">
    <property type="term" value="F:amylo-alpha-1,6-glucosidase activity"/>
    <property type="evidence" value="ECO:0007669"/>
    <property type="project" value="InterPro"/>
</dbReference>
<evidence type="ECO:0000313" key="9">
    <source>
        <dbReference type="Proteomes" id="UP000297946"/>
    </source>
</evidence>
<dbReference type="Proteomes" id="UP000297273">
    <property type="component" value="Unassembled WGS sequence"/>
</dbReference>
<comment type="caution">
    <text evidence="6">The sequence shown here is derived from an EMBL/GenBank/DDBJ whole genome shotgun (WGS) entry which is preliminary data.</text>
</comment>
<evidence type="ECO:0000313" key="6">
    <source>
        <dbReference type="EMBL" id="TGK04182.1"/>
    </source>
</evidence>
<gene>
    <name evidence="6" type="primary">glgX</name>
    <name evidence="6" type="ORF">EHO57_03500</name>
    <name evidence="7" type="ORF">EHQ53_03270</name>
</gene>
<feature type="region of interest" description="Disordered" evidence="4">
    <location>
        <begin position="1"/>
        <end position="24"/>
    </location>
</feature>
<dbReference type="Pfam" id="PF00128">
    <property type="entry name" value="Alpha-amylase"/>
    <property type="match status" value="1"/>
</dbReference>
<reference evidence="7" key="1">
    <citation type="submission" date="2018-10" db="EMBL/GenBank/DDBJ databases">
        <authorList>
            <person name="Vincent A.T."/>
            <person name="Schiettekatte O."/>
            <person name="Bourhy P."/>
            <person name="Veyrier F.J."/>
            <person name="Picardeau M."/>
        </authorList>
    </citation>
    <scope>NUCLEOTIDE SEQUENCE</scope>
    <source>
        <strain evidence="7">201702690</strain>
    </source>
</reference>
<keyword evidence="3" id="KW-0326">Glycosidase</keyword>
<dbReference type="CDD" id="cd02856">
    <property type="entry name" value="E_set_GDE_Isoamylase_N"/>
    <property type="match status" value="1"/>
</dbReference>
<dbReference type="CDD" id="cd11326">
    <property type="entry name" value="AmyAc_Glg_debranch"/>
    <property type="match status" value="1"/>
</dbReference>
<keyword evidence="8" id="KW-1185">Reference proteome</keyword>
<organism evidence="6 9">
    <name type="scientific">Leptospira langatensis</name>
    <dbReference type="NCBI Taxonomy" id="2484983"/>
    <lineage>
        <taxon>Bacteria</taxon>
        <taxon>Pseudomonadati</taxon>
        <taxon>Spirochaetota</taxon>
        <taxon>Spirochaetia</taxon>
        <taxon>Leptospirales</taxon>
        <taxon>Leptospiraceae</taxon>
        <taxon>Leptospira</taxon>
    </lineage>
</organism>
<dbReference type="AlphaFoldDB" id="A0A5F1ZXR5"/>
<dbReference type="Gene3D" id="3.20.20.80">
    <property type="entry name" value="Glycosidases"/>
    <property type="match status" value="1"/>
</dbReference>
<dbReference type="Gene3D" id="2.60.40.10">
    <property type="entry name" value="Immunoglobulins"/>
    <property type="match status" value="1"/>
</dbReference>
<dbReference type="EMBL" id="RQER01000002">
    <property type="protein sequence ID" value="TGK04182.1"/>
    <property type="molecule type" value="Genomic_DNA"/>
</dbReference>
<dbReference type="InterPro" id="IPR004193">
    <property type="entry name" value="Glyco_hydro_13_N"/>
</dbReference>
<dbReference type="PANTHER" id="PTHR43002">
    <property type="entry name" value="GLYCOGEN DEBRANCHING ENZYME"/>
    <property type="match status" value="1"/>
</dbReference>
<dbReference type="SMART" id="SM00642">
    <property type="entry name" value="Aamy"/>
    <property type="match status" value="1"/>
</dbReference>
<dbReference type="InterPro" id="IPR011837">
    <property type="entry name" value="Glycogen_debranch_GlgX"/>
</dbReference>
<dbReference type="Pfam" id="PF02922">
    <property type="entry name" value="CBM_48"/>
    <property type="match status" value="1"/>
</dbReference>
<reference evidence="6 9" key="2">
    <citation type="journal article" date="2019" name="PLoS Negl. Trop. Dis.">
        <title>Revisiting the worldwide diversity of Leptospira species in the environment.</title>
        <authorList>
            <person name="Vincent A.T."/>
            <person name="Schiettekatte O."/>
            <person name="Bourhy P."/>
            <person name="Veyrier F.J."/>
            <person name="Picardeau M."/>
        </authorList>
    </citation>
    <scope>NUCLEOTIDE SEQUENCE [LARGE SCALE GENOMIC DNA]</scope>
    <source>
        <strain evidence="7">201702690</strain>
        <strain evidence="6 9">SSW18</strain>
    </source>
</reference>
<proteinExistence type="inferred from homology"/>
<dbReference type="InterPro" id="IPR013780">
    <property type="entry name" value="Glyco_hydro_b"/>
</dbReference>
<comment type="similarity">
    <text evidence="1">Belongs to the glycosyl hydrolase 13 family.</text>
</comment>
<dbReference type="InterPro" id="IPR006047">
    <property type="entry name" value="GH13_cat_dom"/>
</dbReference>
<feature type="domain" description="Glycosyl hydrolase family 13 catalytic" evidence="5">
    <location>
        <begin position="185"/>
        <end position="578"/>
    </location>
</feature>
<dbReference type="Proteomes" id="UP000297946">
    <property type="component" value="Unassembled WGS sequence"/>
</dbReference>
<dbReference type="GO" id="GO:0005980">
    <property type="term" value="P:glycogen catabolic process"/>
    <property type="evidence" value="ECO:0007669"/>
    <property type="project" value="InterPro"/>
</dbReference>
<accession>A0A5F1ZXR5</accession>
<evidence type="ECO:0000256" key="2">
    <source>
        <dbReference type="ARBA" id="ARBA00022801"/>
    </source>
</evidence>
<evidence type="ECO:0000259" key="5">
    <source>
        <dbReference type="SMART" id="SM00642"/>
    </source>
</evidence>
<evidence type="ECO:0000256" key="3">
    <source>
        <dbReference type="ARBA" id="ARBA00023295"/>
    </source>
</evidence>
<protein>
    <submittedName>
        <fullName evidence="6">Glycogen debranching enzyme GlgX</fullName>
    </submittedName>
</protein>